<dbReference type="NCBIfam" id="TIGR01876">
    <property type="entry name" value="cas_Cas5d"/>
    <property type="match status" value="1"/>
</dbReference>
<dbReference type="STRING" id="1763538.LPB68_05965"/>
<dbReference type="PIRSF" id="PIRSF029950">
    <property type="entry name" value="Cas_CT1134"/>
    <property type="match status" value="1"/>
</dbReference>
<keyword evidence="2" id="KW-0694">RNA-binding</keyword>
<sequence>MRNSIEFIVHGKYALFTDPVTKIGGEKFTYQIPTYQALKGIVESIYWKPTIIWYIDEVKVMNAIQTEVKGLRPTKHHESSNELAYYTYLRNPSYQVRAHFEFNEHRPDLEHDRNENKHHNVAKRSVERGGRRDIYLGSRECQGYVEACEFGSGESYYDKYGEINFGSMFHGFNYPDETGRKELEARICIPVMKNGIIQFDRPEDCLTVRSIKEQELKAFMLGTNLKSVEEEYSEMFQGEVNK</sequence>
<keyword evidence="4" id="KW-1185">Reference proteome</keyword>
<keyword evidence="2" id="KW-0255">Endonuclease</keyword>
<dbReference type="GO" id="GO:0003723">
    <property type="term" value="F:RNA binding"/>
    <property type="evidence" value="ECO:0007669"/>
    <property type="project" value="UniProtKB-UniRule"/>
</dbReference>
<organism evidence="3 4">
    <name type="scientific">Paenibacillus crassostreae</name>
    <dbReference type="NCBI Taxonomy" id="1763538"/>
    <lineage>
        <taxon>Bacteria</taxon>
        <taxon>Bacillati</taxon>
        <taxon>Bacillota</taxon>
        <taxon>Bacilli</taxon>
        <taxon>Bacillales</taxon>
        <taxon>Paenibacillaceae</taxon>
        <taxon>Paenibacillus</taxon>
    </lineage>
</organism>
<comment type="caution">
    <text evidence="3">The sequence shown here is derived from an EMBL/GenBank/DDBJ whole genome shotgun (WGS) entry which is preliminary data.</text>
</comment>
<accession>A0A162KS83</accession>
<dbReference type="OrthoDB" id="5621871at2"/>
<dbReference type="Gene3D" id="3.30.70.2660">
    <property type="match status" value="1"/>
</dbReference>
<dbReference type="GO" id="GO:0004519">
    <property type="term" value="F:endonuclease activity"/>
    <property type="evidence" value="ECO:0007669"/>
    <property type="project" value="UniProtKB-UniRule"/>
</dbReference>
<dbReference type="AlphaFoldDB" id="A0A162KS83"/>
<dbReference type="NCBIfam" id="TIGR02593">
    <property type="entry name" value="CRISPR_cas5"/>
    <property type="match status" value="1"/>
</dbReference>
<dbReference type="Pfam" id="PF09704">
    <property type="entry name" value="Cas_Cas5d"/>
    <property type="match status" value="1"/>
</dbReference>
<protein>
    <recommendedName>
        <fullName evidence="2">pre-crRNA processing endonuclease</fullName>
        <ecNumber evidence="2">3.1.-.-</ecNumber>
    </recommendedName>
</protein>
<dbReference type="GO" id="GO:0016787">
    <property type="term" value="F:hydrolase activity"/>
    <property type="evidence" value="ECO:0007669"/>
    <property type="project" value="UniProtKB-KW"/>
</dbReference>
<evidence type="ECO:0000256" key="1">
    <source>
        <dbReference type="ARBA" id="ARBA00023118"/>
    </source>
</evidence>
<dbReference type="EC" id="3.1.-.-" evidence="2"/>
<dbReference type="Proteomes" id="UP000077134">
    <property type="component" value="Unassembled WGS sequence"/>
</dbReference>
<dbReference type="InterPro" id="IPR010155">
    <property type="entry name" value="CRISPR-assoc_prot_Cas5d"/>
</dbReference>
<name>A0A162KS83_9BACL</name>
<evidence type="ECO:0000313" key="3">
    <source>
        <dbReference type="EMBL" id="OAB73083.1"/>
    </source>
</evidence>
<dbReference type="RefSeq" id="WP_068659277.1">
    <property type="nucleotide sequence ID" value="NZ_CP017770.1"/>
</dbReference>
<reference evidence="3 4" key="1">
    <citation type="submission" date="2016-02" db="EMBL/GenBank/DDBJ databases">
        <title>Paenibacillus sp. LPB0068, isolated from Crassostrea gigas.</title>
        <authorList>
            <person name="Shin S.-K."/>
            <person name="Yi H."/>
        </authorList>
    </citation>
    <scope>NUCLEOTIDE SEQUENCE [LARGE SCALE GENOMIC DNA]</scope>
    <source>
        <strain evidence="3 4">LPB0068</strain>
    </source>
</reference>
<dbReference type="EMBL" id="LSFN01000026">
    <property type="protein sequence ID" value="OAB73083.1"/>
    <property type="molecule type" value="Genomic_DNA"/>
</dbReference>
<evidence type="ECO:0000256" key="2">
    <source>
        <dbReference type="PIRNR" id="PIRNR029950"/>
    </source>
</evidence>
<comment type="similarity">
    <text evidence="2">Belongs to the CRISPR-associated protein Cas5 family. Subtype I-C/Dvulg subfamily.</text>
</comment>
<evidence type="ECO:0000313" key="4">
    <source>
        <dbReference type="Proteomes" id="UP000077134"/>
    </source>
</evidence>
<dbReference type="CDD" id="cd09752">
    <property type="entry name" value="Cas5_I-C"/>
    <property type="match status" value="1"/>
</dbReference>
<keyword evidence="1 2" id="KW-0051">Antiviral defense</keyword>
<proteinExistence type="inferred from homology"/>
<comment type="function">
    <text evidence="2">CRISPR (clustered regularly interspaced short palindromic repeat) is an adaptive immune system that provides protection against mobile genetic elements (viruses, transposable elements and conjugative plasmids). CRISPR clusters contain spacers, sequences complementary to antecedent mobile elements, and target invading nucleic acids. CRISPR clusters are transcribed and processed into CRISPR RNA (crRNA).</text>
</comment>
<dbReference type="KEGG" id="pcx:LPB68_05965"/>
<keyword evidence="2" id="KW-0540">Nuclease</keyword>
<keyword evidence="2" id="KW-0378">Hydrolase</keyword>
<dbReference type="InterPro" id="IPR021124">
    <property type="entry name" value="CRISPR-assoc_prot_Cas5"/>
</dbReference>
<dbReference type="GO" id="GO:0043571">
    <property type="term" value="P:maintenance of CRISPR repeat elements"/>
    <property type="evidence" value="ECO:0007669"/>
    <property type="project" value="UniProtKB-UniRule"/>
</dbReference>
<dbReference type="GO" id="GO:0051607">
    <property type="term" value="P:defense response to virus"/>
    <property type="evidence" value="ECO:0007669"/>
    <property type="project" value="UniProtKB-UniRule"/>
</dbReference>
<gene>
    <name evidence="3" type="ORF">PNBC_14325</name>
</gene>
<dbReference type="InterPro" id="IPR013422">
    <property type="entry name" value="CRISPR-assoc_prot_Cas5_N"/>
</dbReference>